<dbReference type="Proteomes" id="UP001157502">
    <property type="component" value="Chromosome 3"/>
</dbReference>
<sequence length="226" mass="24585">MDGRCVKPTAGRRWYFLVPIPWNWMECMARNMLPSSNTAQTPPRAPLCLLHTTSPQNPEREPLYPSNLMLNPYLSASLSQQADWRTLNWTLFWSSWGSALCPASGLSGLILALCDILQTAGHSTLLSLVWQRCYSGELGGAKDSIANSAAAVLRDVHNGPSAPPFRRPGSPPVFLPQSTSACFDAGKQVGGRGGGVQELGCQWLFDACYSPHVGIGPQESNPTSRW</sequence>
<evidence type="ECO:0000313" key="1">
    <source>
        <dbReference type="EMBL" id="KAJ8014235.1"/>
    </source>
</evidence>
<comment type="caution">
    <text evidence="1">The sequence shown here is derived from an EMBL/GenBank/DDBJ whole genome shotgun (WGS) entry which is preliminary data.</text>
</comment>
<evidence type="ECO:0000313" key="2">
    <source>
        <dbReference type="Proteomes" id="UP001157502"/>
    </source>
</evidence>
<name>A0ACC2HES9_DALPE</name>
<proteinExistence type="predicted"/>
<organism evidence="1 2">
    <name type="scientific">Dallia pectoralis</name>
    <name type="common">Alaska blackfish</name>
    <dbReference type="NCBI Taxonomy" id="75939"/>
    <lineage>
        <taxon>Eukaryota</taxon>
        <taxon>Metazoa</taxon>
        <taxon>Chordata</taxon>
        <taxon>Craniata</taxon>
        <taxon>Vertebrata</taxon>
        <taxon>Euteleostomi</taxon>
        <taxon>Actinopterygii</taxon>
        <taxon>Neopterygii</taxon>
        <taxon>Teleostei</taxon>
        <taxon>Protacanthopterygii</taxon>
        <taxon>Esociformes</taxon>
        <taxon>Umbridae</taxon>
        <taxon>Dallia</taxon>
    </lineage>
</organism>
<protein>
    <submittedName>
        <fullName evidence="1">Uncharacterized protein</fullName>
    </submittedName>
</protein>
<accession>A0ACC2HES9</accession>
<reference evidence="1" key="1">
    <citation type="submission" date="2021-05" db="EMBL/GenBank/DDBJ databases">
        <authorList>
            <person name="Pan Q."/>
            <person name="Jouanno E."/>
            <person name="Zahm M."/>
            <person name="Klopp C."/>
            <person name="Cabau C."/>
            <person name="Louis A."/>
            <person name="Berthelot C."/>
            <person name="Parey E."/>
            <person name="Roest Crollius H."/>
            <person name="Montfort J."/>
            <person name="Robinson-Rechavi M."/>
            <person name="Bouchez O."/>
            <person name="Lampietro C."/>
            <person name="Lopez Roques C."/>
            <person name="Donnadieu C."/>
            <person name="Postlethwait J."/>
            <person name="Bobe J."/>
            <person name="Dillon D."/>
            <person name="Chandos A."/>
            <person name="von Hippel F."/>
            <person name="Guiguen Y."/>
        </authorList>
    </citation>
    <scope>NUCLEOTIDE SEQUENCE</scope>
    <source>
        <strain evidence="1">YG-Jan2019</strain>
    </source>
</reference>
<gene>
    <name evidence="1" type="ORF">DPEC_G00038140</name>
</gene>
<dbReference type="EMBL" id="CM055730">
    <property type="protein sequence ID" value="KAJ8014235.1"/>
    <property type="molecule type" value="Genomic_DNA"/>
</dbReference>
<keyword evidence="2" id="KW-1185">Reference proteome</keyword>